<dbReference type="EC" id="3.1.3.16" evidence="2"/>
<evidence type="ECO:0000256" key="5">
    <source>
        <dbReference type="ARBA" id="ARBA00047761"/>
    </source>
</evidence>
<reference evidence="10" key="1">
    <citation type="submission" date="2009-08" db="EMBL/GenBank/DDBJ databases">
        <title>Annotation of Salpingoeca rosetta.</title>
        <authorList>
            <consortium name="The Broad Institute Genome Sequencing Platform"/>
            <person name="Russ C."/>
            <person name="Cuomo C."/>
            <person name="Burger G."/>
            <person name="Gray M.W."/>
            <person name="Holland P.W.H."/>
            <person name="King N."/>
            <person name="Lang F.B.F."/>
            <person name="Roger A.J."/>
            <person name="Ruiz-Trillo I."/>
            <person name="Young S.K."/>
            <person name="Zeng Q."/>
            <person name="Gargeya S."/>
            <person name="Alvarado L."/>
            <person name="Berlin A."/>
            <person name="Chapman S.B."/>
            <person name="Chen Z."/>
            <person name="Freedman E."/>
            <person name="Gellesch M."/>
            <person name="Goldberg J."/>
            <person name="Griggs A."/>
            <person name="Gujja S."/>
            <person name="Heilman E."/>
            <person name="Heiman D."/>
            <person name="Howarth C."/>
            <person name="Mehta T."/>
            <person name="Neiman D."/>
            <person name="Pearson M."/>
            <person name="Roberts A."/>
            <person name="Saif S."/>
            <person name="Shea T."/>
            <person name="Shenoy N."/>
            <person name="Sisk P."/>
            <person name="Stolte C."/>
            <person name="Sykes S."/>
            <person name="White J."/>
            <person name="Yandava C."/>
            <person name="Haas B."/>
            <person name="Nusbaum C."/>
            <person name="Birren B."/>
        </authorList>
    </citation>
    <scope>NUCLEOTIDE SEQUENCE [LARGE SCALE GENOMIC DNA]</scope>
    <source>
        <strain evidence="10">ATCC 50818</strain>
    </source>
</reference>
<evidence type="ECO:0000259" key="8">
    <source>
        <dbReference type="PROSITE" id="PS50172"/>
    </source>
</evidence>
<dbReference type="Gene3D" id="3.40.50.1000">
    <property type="entry name" value="HAD superfamily/HAD-like"/>
    <property type="match status" value="1"/>
</dbReference>
<dbReference type="Pfam" id="PF03031">
    <property type="entry name" value="NIF"/>
    <property type="match status" value="1"/>
</dbReference>
<accession>F2U7E8</accession>
<dbReference type="PROSITE" id="PS50172">
    <property type="entry name" value="BRCT"/>
    <property type="match status" value="1"/>
</dbReference>
<comment type="catalytic activity">
    <reaction evidence="6">
        <text>O-phospho-L-threonyl-[protein] + H2O = L-threonyl-[protein] + phosphate</text>
        <dbReference type="Rhea" id="RHEA:47004"/>
        <dbReference type="Rhea" id="RHEA-COMP:11060"/>
        <dbReference type="Rhea" id="RHEA-COMP:11605"/>
        <dbReference type="ChEBI" id="CHEBI:15377"/>
        <dbReference type="ChEBI" id="CHEBI:30013"/>
        <dbReference type="ChEBI" id="CHEBI:43474"/>
        <dbReference type="ChEBI" id="CHEBI:61977"/>
        <dbReference type="EC" id="3.1.3.16"/>
    </reaction>
</comment>
<dbReference type="SUPFAM" id="SSF52113">
    <property type="entry name" value="BRCT domain"/>
    <property type="match status" value="1"/>
</dbReference>
<feature type="compositionally biased region" description="Acidic residues" evidence="7">
    <location>
        <begin position="817"/>
        <end position="864"/>
    </location>
</feature>
<dbReference type="KEGG" id="sre:PTSG_03974"/>
<sequence length="864" mass="95546">MRVSNRVVQNWIRNGCDDIHFFQIGGDPRFYYTKIRPGVKEFLEAVKDMYELHVYTMGTRAYAKEICNIIDPGAHYFSTRILTQDESARIDTKSINLNHLFPRGDDMVVILDDTAAMWDFRPNLIPAAPYDYFQMLDEVNVNVSQMAEAKATTAKLHAAHRRTKYSNQIAFPSDLAHEFTGAGFDQTTGDALAYALCLDARERYEWQSATAIEDMQATCKGLGITQRLCTLIEMWNRDAVATAETARKNDQAPRDPDAHAQDLISQELRAAISLVHAAFRGLHCVFRLLPVKADGQSGGGGAQGAAPTPTAAASSSAASTSGGGGGGGAPKYKRRRPRHRAQQHQQQQQHWAPSAVTSSSSAGGGVGSHRDARERGDESQPPSKQAKHTPAEGTGHGGQDTGTGEREDKQQQQQQQQHHSSAATSAQTLSPPMPAALRTTEARQAAPSPRAPAGCTFELVLFALPIDGDYGEDGAPCHLERLRLHLLRQISCLARIERVDKGGYRIHMGRWIANIVRTLGAKGIEEVLLSRLRCVELTEACLLLRMARQLTPVGPWKDESDDHAVLSRLASKLGGPEWRVQRQPRLRPHEDTDAHLKTVTDICKEICTSFFHAYDRDGVAPSTKAILPRLHRKFPHYPPWILEGVRIVFTGVIPRGQSAYTHPAWRMAVNMGAVVVDQVDERVTHVVARVDGTDKVRQARKMGGVHVVYLKWLEACASQHRRVDEALFAVHKGTEEGGKGRPRHQPQGEASAPTSAFDEQVAEAQHQHERRRKPHRRTPAAVRVRVRPDDEEDDDEGDEEDDDEGDAENGRAVGDVDLIEVDDDDDDDDDNDEEGGDDAMDAGDYGDDYVDDDDADNVDNESYE</sequence>
<evidence type="ECO:0000256" key="1">
    <source>
        <dbReference type="ARBA" id="ARBA00004123"/>
    </source>
</evidence>
<evidence type="ECO:0000313" key="11">
    <source>
        <dbReference type="Proteomes" id="UP000007799"/>
    </source>
</evidence>
<keyword evidence="3" id="KW-0378">Hydrolase</keyword>
<dbReference type="InterPro" id="IPR036420">
    <property type="entry name" value="BRCT_dom_sf"/>
</dbReference>
<feature type="compositionally biased region" description="Basic and acidic residues" evidence="7">
    <location>
        <begin position="368"/>
        <end position="378"/>
    </location>
</feature>
<dbReference type="eggNOG" id="KOG0323">
    <property type="taxonomic scope" value="Eukaryota"/>
</dbReference>
<protein>
    <recommendedName>
        <fullName evidence="2">protein-serine/threonine phosphatase</fullName>
        <ecNumber evidence="2">3.1.3.16</ecNumber>
    </recommendedName>
</protein>
<name>F2U7E8_SALR5</name>
<evidence type="ECO:0000256" key="2">
    <source>
        <dbReference type="ARBA" id="ARBA00013081"/>
    </source>
</evidence>
<keyword evidence="4" id="KW-0539">Nucleus</keyword>
<evidence type="ECO:0000313" key="10">
    <source>
        <dbReference type="EMBL" id="EGD83365.1"/>
    </source>
</evidence>
<feature type="compositionally biased region" description="Low complexity" evidence="7">
    <location>
        <begin position="411"/>
        <end position="428"/>
    </location>
</feature>
<evidence type="ECO:0000256" key="4">
    <source>
        <dbReference type="ARBA" id="ARBA00023242"/>
    </source>
</evidence>
<dbReference type="Pfam" id="PF12738">
    <property type="entry name" value="PTCB-BRCT"/>
    <property type="match status" value="1"/>
</dbReference>
<dbReference type="InterPro" id="IPR023214">
    <property type="entry name" value="HAD_sf"/>
</dbReference>
<dbReference type="InterPro" id="IPR004274">
    <property type="entry name" value="FCP1_dom"/>
</dbReference>
<dbReference type="GO" id="GO:0005634">
    <property type="term" value="C:nucleus"/>
    <property type="evidence" value="ECO:0007669"/>
    <property type="project" value="UniProtKB-SubCell"/>
</dbReference>
<dbReference type="GeneID" id="16075449"/>
<feature type="compositionally biased region" description="Low complexity" evidence="7">
    <location>
        <begin position="304"/>
        <end position="320"/>
    </location>
</feature>
<evidence type="ECO:0000256" key="7">
    <source>
        <dbReference type="SAM" id="MobiDB-lite"/>
    </source>
</evidence>
<dbReference type="Gene3D" id="3.40.50.10190">
    <property type="entry name" value="BRCT domain"/>
    <property type="match status" value="1"/>
</dbReference>
<dbReference type="InterPro" id="IPR001357">
    <property type="entry name" value="BRCT_dom"/>
</dbReference>
<dbReference type="FunCoup" id="F2U7E8">
    <property type="interactions" value="877"/>
</dbReference>
<dbReference type="OrthoDB" id="10249888at2759"/>
<comment type="subcellular location">
    <subcellularLocation>
        <location evidence="1">Nucleus</location>
    </subcellularLocation>
</comment>
<dbReference type="CDD" id="cd17729">
    <property type="entry name" value="BRCT_CTDP1"/>
    <property type="match status" value="1"/>
</dbReference>
<dbReference type="SMART" id="SM00577">
    <property type="entry name" value="CPDc"/>
    <property type="match status" value="1"/>
</dbReference>
<evidence type="ECO:0000256" key="6">
    <source>
        <dbReference type="ARBA" id="ARBA00048336"/>
    </source>
</evidence>
<dbReference type="Proteomes" id="UP000007799">
    <property type="component" value="Unassembled WGS sequence"/>
</dbReference>
<dbReference type="AlphaFoldDB" id="F2U7E8"/>
<dbReference type="GO" id="GO:0008420">
    <property type="term" value="F:RNA polymerase II CTD heptapeptide repeat phosphatase activity"/>
    <property type="evidence" value="ECO:0007669"/>
    <property type="project" value="InterPro"/>
</dbReference>
<feature type="domain" description="BRCT" evidence="8">
    <location>
        <begin position="641"/>
        <end position="730"/>
    </location>
</feature>
<feature type="compositionally biased region" description="Acidic residues" evidence="7">
    <location>
        <begin position="789"/>
        <end position="807"/>
    </location>
</feature>
<dbReference type="PANTHER" id="PTHR23081:SF36">
    <property type="entry name" value="RNA POLYMERASE II SUBUNIT A C-TERMINAL DOMAIN PHOSPHATASE"/>
    <property type="match status" value="1"/>
</dbReference>
<proteinExistence type="predicted"/>
<gene>
    <name evidence="10" type="ORF">PTSG_03974</name>
</gene>
<feature type="compositionally biased region" description="Basic residues" evidence="7">
    <location>
        <begin position="768"/>
        <end position="778"/>
    </location>
</feature>
<dbReference type="RefSeq" id="XP_004994869.1">
    <property type="nucleotide sequence ID" value="XM_004994812.1"/>
</dbReference>
<organism evidence="11">
    <name type="scientific">Salpingoeca rosetta (strain ATCC 50818 / BSB-021)</name>
    <dbReference type="NCBI Taxonomy" id="946362"/>
    <lineage>
        <taxon>Eukaryota</taxon>
        <taxon>Choanoflagellata</taxon>
        <taxon>Craspedida</taxon>
        <taxon>Salpingoecidae</taxon>
        <taxon>Salpingoeca</taxon>
    </lineage>
</organism>
<feature type="domain" description="FCP1 homology" evidence="9">
    <location>
        <begin position="1"/>
        <end position="150"/>
    </location>
</feature>
<keyword evidence="11" id="KW-1185">Reference proteome</keyword>
<dbReference type="CDD" id="cd07521">
    <property type="entry name" value="HAD_FCP1-like"/>
    <property type="match status" value="1"/>
</dbReference>
<dbReference type="SUPFAM" id="SSF56784">
    <property type="entry name" value="HAD-like"/>
    <property type="match status" value="1"/>
</dbReference>
<dbReference type="InterPro" id="IPR036412">
    <property type="entry name" value="HAD-like_sf"/>
</dbReference>
<dbReference type="EMBL" id="GL832963">
    <property type="protein sequence ID" value="EGD83365.1"/>
    <property type="molecule type" value="Genomic_DNA"/>
</dbReference>
<feature type="region of interest" description="Disordered" evidence="7">
    <location>
        <begin position="734"/>
        <end position="864"/>
    </location>
</feature>
<dbReference type="SMART" id="SM00292">
    <property type="entry name" value="BRCT"/>
    <property type="match status" value="1"/>
</dbReference>
<feature type="compositionally biased region" description="Basic residues" evidence="7">
    <location>
        <begin position="331"/>
        <end position="342"/>
    </location>
</feature>
<dbReference type="InterPro" id="IPR039189">
    <property type="entry name" value="Fcp1"/>
</dbReference>
<dbReference type="PANTHER" id="PTHR23081">
    <property type="entry name" value="RNA POLYMERASE II CTD PHOSPHATASE"/>
    <property type="match status" value="1"/>
</dbReference>
<evidence type="ECO:0000256" key="3">
    <source>
        <dbReference type="ARBA" id="ARBA00022801"/>
    </source>
</evidence>
<dbReference type="PROSITE" id="PS50969">
    <property type="entry name" value="FCP1"/>
    <property type="match status" value="1"/>
</dbReference>
<dbReference type="InParanoid" id="F2U7E8"/>
<dbReference type="STRING" id="946362.F2U7E8"/>
<evidence type="ECO:0000259" key="9">
    <source>
        <dbReference type="PROSITE" id="PS50969"/>
    </source>
</evidence>
<comment type="catalytic activity">
    <reaction evidence="5">
        <text>O-phospho-L-seryl-[protein] + H2O = L-seryl-[protein] + phosphate</text>
        <dbReference type="Rhea" id="RHEA:20629"/>
        <dbReference type="Rhea" id="RHEA-COMP:9863"/>
        <dbReference type="Rhea" id="RHEA-COMP:11604"/>
        <dbReference type="ChEBI" id="CHEBI:15377"/>
        <dbReference type="ChEBI" id="CHEBI:29999"/>
        <dbReference type="ChEBI" id="CHEBI:43474"/>
        <dbReference type="ChEBI" id="CHEBI:83421"/>
        <dbReference type="EC" id="3.1.3.16"/>
    </reaction>
</comment>
<feature type="compositionally biased region" description="Low complexity" evidence="7">
    <location>
        <begin position="343"/>
        <end position="361"/>
    </location>
</feature>
<feature type="region of interest" description="Disordered" evidence="7">
    <location>
        <begin position="295"/>
        <end position="431"/>
    </location>
</feature>
<dbReference type="OMA" id="ARERYEW"/>